<reference evidence="1" key="1">
    <citation type="submission" date="2021-05" db="EMBL/GenBank/DDBJ databases">
        <authorList>
            <person name="Pietrasiak N."/>
            <person name="Ward R."/>
            <person name="Stajich J.E."/>
            <person name="Kurbessoian T."/>
        </authorList>
    </citation>
    <scope>NUCLEOTIDE SEQUENCE</scope>
    <source>
        <strain evidence="1">CPER-KK1</strain>
    </source>
</reference>
<accession>A0A951U7K4</accession>
<proteinExistence type="predicted"/>
<evidence type="ECO:0000313" key="2">
    <source>
        <dbReference type="Proteomes" id="UP000753908"/>
    </source>
</evidence>
<dbReference type="EMBL" id="JAHHIF010000003">
    <property type="protein sequence ID" value="MBW4543283.1"/>
    <property type="molecule type" value="Genomic_DNA"/>
</dbReference>
<sequence>MSIYKVFESMAQYISEAVGRIFSPNDDAYPIIGVQPFSGEPFQEAKRADW</sequence>
<organism evidence="1 2">
    <name type="scientific">Symplocastrum torsivum CPER-KK1</name>
    <dbReference type="NCBI Taxonomy" id="450513"/>
    <lineage>
        <taxon>Bacteria</taxon>
        <taxon>Bacillati</taxon>
        <taxon>Cyanobacteriota</taxon>
        <taxon>Cyanophyceae</taxon>
        <taxon>Oscillatoriophycideae</taxon>
        <taxon>Oscillatoriales</taxon>
        <taxon>Microcoleaceae</taxon>
        <taxon>Symplocastrum</taxon>
    </lineage>
</organism>
<evidence type="ECO:0000313" key="1">
    <source>
        <dbReference type="EMBL" id="MBW4543283.1"/>
    </source>
</evidence>
<evidence type="ECO:0008006" key="3">
    <source>
        <dbReference type="Google" id="ProtNLM"/>
    </source>
</evidence>
<name>A0A951U7K4_9CYAN</name>
<comment type="caution">
    <text evidence="1">The sequence shown here is derived from an EMBL/GenBank/DDBJ whole genome shotgun (WGS) entry which is preliminary data.</text>
</comment>
<dbReference type="AlphaFoldDB" id="A0A951U7K4"/>
<reference evidence="1" key="2">
    <citation type="journal article" date="2022" name="Microbiol. Resour. Announc.">
        <title>Metagenome Sequencing to Explore Phylogenomics of Terrestrial Cyanobacteria.</title>
        <authorList>
            <person name="Ward R.D."/>
            <person name="Stajich J.E."/>
            <person name="Johansen J.R."/>
            <person name="Huntemann M."/>
            <person name="Clum A."/>
            <person name="Foster B."/>
            <person name="Foster B."/>
            <person name="Roux S."/>
            <person name="Palaniappan K."/>
            <person name="Varghese N."/>
            <person name="Mukherjee S."/>
            <person name="Reddy T.B.K."/>
            <person name="Daum C."/>
            <person name="Copeland A."/>
            <person name="Chen I.A."/>
            <person name="Ivanova N.N."/>
            <person name="Kyrpides N.C."/>
            <person name="Shapiro N."/>
            <person name="Eloe-Fadrosh E.A."/>
            <person name="Pietrasiak N."/>
        </authorList>
    </citation>
    <scope>NUCLEOTIDE SEQUENCE</scope>
    <source>
        <strain evidence="1">CPER-KK1</strain>
    </source>
</reference>
<gene>
    <name evidence="1" type="ORF">KME25_02370</name>
</gene>
<protein>
    <recommendedName>
        <fullName evidence="3">Isochorismate synthase</fullName>
    </recommendedName>
</protein>
<dbReference type="Proteomes" id="UP000753908">
    <property type="component" value="Unassembled WGS sequence"/>
</dbReference>